<evidence type="ECO:0000313" key="2">
    <source>
        <dbReference type="EMBL" id="KAJ5269045.1"/>
    </source>
</evidence>
<feature type="region of interest" description="Disordered" evidence="1">
    <location>
        <begin position="1"/>
        <end position="24"/>
    </location>
</feature>
<evidence type="ECO:0000256" key="1">
    <source>
        <dbReference type="SAM" id="MobiDB-lite"/>
    </source>
</evidence>
<reference evidence="2 3" key="1">
    <citation type="journal article" date="2023" name="IMA Fungus">
        <title>Comparative genomic study of the Penicillium genus elucidates a diverse pangenome and 15 lateral gene transfer events.</title>
        <authorList>
            <person name="Petersen C."/>
            <person name="Sorensen T."/>
            <person name="Nielsen M.R."/>
            <person name="Sondergaard T.E."/>
            <person name="Sorensen J.L."/>
            <person name="Fitzpatrick D.A."/>
            <person name="Frisvad J.C."/>
            <person name="Nielsen K.L."/>
        </authorList>
    </citation>
    <scope>NUCLEOTIDE SEQUENCE [LARGE SCALE GENOMIC DNA]</scope>
    <source>
        <strain evidence="2 3">IBT 3361</strain>
    </source>
</reference>
<sequence length="103" mass="11332">MGSSPMDDDQRLSTLQIPVNPQKPRPIWNGFQGFPYQAVGFPTAGSTKPKVRNRPGGTPKKREKPWKKKINDARVSPGFLSLGSLRSWGIDSFISFPSSISSS</sequence>
<accession>A0ABQ8WG48</accession>
<name>A0ABQ8WG48_PENCH</name>
<dbReference type="EMBL" id="JAPVEB010000003">
    <property type="protein sequence ID" value="KAJ5269045.1"/>
    <property type="molecule type" value="Genomic_DNA"/>
</dbReference>
<evidence type="ECO:0000313" key="3">
    <source>
        <dbReference type="Proteomes" id="UP001220256"/>
    </source>
</evidence>
<organism evidence="2 3">
    <name type="scientific">Penicillium chrysogenum</name>
    <name type="common">Penicillium notatum</name>
    <dbReference type="NCBI Taxonomy" id="5076"/>
    <lineage>
        <taxon>Eukaryota</taxon>
        <taxon>Fungi</taxon>
        <taxon>Dikarya</taxon>
        <taxon>Ascomycota</taxon>
        <taxon>Pezizomycotina</taxon>
        <taxon>Eurotiomycetes</taxon>
        <taxon>Eurotiomycetidae</taxon>
        <taxon>Eurotiales</taxon>
        <taxon>Aspergillaceae</taxon>
        <taxon>Penicillium</taxon>
        <taxon>Penicillium chrysogenum species complex</taxon>
    </lineage>
</organism>
<gene>
    <name evidence="2" type="ORF">N7505_004803</name>
</gene>
<protein>
    <submittedName>
        <fullName evidence="2">Uncharacterized protein</fullName>
    </submittedName>
</protein>
<keyword evidence="3" id="KW-1185">Reference proteome</keyword>
<dbReference type="Proteomes" id="UP001220256">
    <property type="component" value="Unassembled WGS sequence"/>
</dbReference>
<feature type="compositionally biased region" description="Basic residues" evidence="1">
    <location>
        <begin position="49"/>
        <end position="68"/>
    </location>
</feature>
<proteinExistence type="predicted"/>
<feature type="region of interest" description="Disordered" evidence="1">
    <location>
        <begin position="40"/>
        <end position="70"/>
    </location>
</feature>
<comment type="caution">
    <text evidence="2">The sequence shown here is derived from an EMBL/GenBank/DDBJ whole genome shotgun (WGS) entry which is preliminary data.</text>
</comment>